<comment type="similarity">
    <text evidence="1">Belongs to the short-chain dehydrogenases/reductases (SDR) family.</text>
</comment>
<evidence type="ECO:0000256" key="1">
    <source>
        <dbReference type="ARBA" id="ARBA00006484"/>
    </source>
</evidence>
<evidence type="ECO:0000313" key="3">
    <source>
        <dbReference type="EMBL" id="WBO69050.1"/>
    </source>
</evidence>
<dbReference type="Proteomes" id="UP001212326">
    <property type="component" value="Chromosome"/>
</dbReference>
<proteinExistence type="inferred from homology"/>
<dbReference type="Pfam" id="PF13561">
    <property type="entry name" value="adh_short_C2"/>
    <property type="match status" value="1"/>
</dbReference>
<dbReference type="InterPro" id="IPR051122">
    <property type="entry name" value="SDR_DHRS6-like"/>
</dbReference>
<keyword evidence="2" id="KW-0560">Oxidoreductase</keyword>
<organism evidence="3 4">
    <name type="scientific">Streptomyces camelliae</name>
    <dbReference type="NCBI Taxonomy" id="3004093"/>
    <lineage>
        <taxon>Bacteria</taxon>
        <taxon>Bacillati</taxon>
        <taxon>Actinomycetota</taxon>
        <taxon>Actinomycetes</taxon>
        <taxon>Kitasatosporales</taxon>
        <taxon>Streptomycetaceae</taxon>
        <taxon>Streptomyces</taxon>
    </lineage>
</organism>
<dbReference type="Gene3D" id="3.40.50.720">
    <property type="entry name" value="NAD(P)-binding Rossmann-like Domain"/>
    <property type="match status" value="1"/>
</dbReference>
<evidence type="ECO:0000256" key="2">
    <source>
        <dbReference type="ARBA" id="ARBA00023002"/>
    </source>
</evidence>
<dbReference type="EMBL" id="CP115300">
    <property type="protein sequence ID" value="WBO69050.1"/>
    <property type="molecule type" value="Genomic_DNA"/>
</dbReference>
<keyword evidence="4" id="KW-1185">Reference proteome</keyword>
<dbReference type="RefSeq" id="WP_270086266.1">
    <property type="nucleotide sequence ID" value="NZ_CP115300.1"/>
</dbReference>
<reference evidence="3 4" key="1">
    <citation type="submission" date="2022-12" db="EMBL/GenBank/DDBJ databases">
        <authorList>
            <person name="Mo P."/>
        </authorList>
    </citation>
    <scope>NUCLEOTIDE SEQUENCE [LARGE SCALE GENOMIC DNA]</scope>
    <source>
        <strain evidence="3 4">HUAS 2-6</strain>
    </source>
</reference>
<gene>
    <name evidence="3" type="ORF">O1G22_42990</name>
</gene>
<dbReference type="PRINTS" id="PR00081">
    <property type="entry name" value="GDHRDH"/>
</dbReference>
<protein>
    <submittedName>
        <fullName evidence="3">SDR family oxidoreductase</fullName>
    </submittedName>
</protein>
<dbReference type="InterPro" id="IPR036291">
    <property type="entry name" value="NAD(P)-bd_dom_sf"/>
</dbReference>
<evidence type="ECO:0000313" key="4">
    <source>
        <dbReference type="Proteomes" id="UP001212326"/>
    </source>
</evidence>
<dbReference type="PANTHER" id="PTHR43477">
    <property type="entry name" value="DIHYDROANTICAPSIN 7-DEHYDROGENASE"/>
    <property type="match status" value="1"/>
</dbReference>
<accession>A0ABY7PEK5</accession>
<name>A0ABY7PEK5_9ACTN</name>
<dbReference type="InterPro" id="IPR002347">
    <property type="entry name" value="SDR_fam"/>
</dbReference>
<dbReference type="PANTHER" id="PTHR43477:SF1">
    <property type="entry name" value="DIHYDROANTICAPSIN 7-DEHYDROGENASE"/>
    <property type="match status" value="1"/>
</dbReference>
<dbReference type="SUPFAM" id="SSF51735">
    <property type="entry name" value="NAD(P)-binding Rossmann-fold domains"/>
    <property type="match status" value="1"/>
</dbReference>
<sequence>MMTLKLDRHIAILGGSSGIGLATSRLAAERGARITLGGRDQTRLNAAAAQTGAMAIPVDAQDVSSLAEFFRAAGPIDDLVITLTRRGHRSSRDADHLGLADLAGSFAGKAIATLRAVGESLDALSEDGSITLAGGVTAQAGFAGTAEPAAVNGAVEAAVAPLARELAPRRVNAVSPGVIATEWWDSLGEHRDAALGTFAQRTPLGRNGRPEDVASAILALIDNPFITGVVLPVDGGIRLT</sequence>